<evidence type="ECO:0000256" key="7">
    <source>
        <dbReference type="SAM" id="Phobius"/>
    </source>
</evidence>
<evidence type="ECO:0000256" key="3">
    <source>
        <dbReference type="ARBA" id="ARBA00022692"/>
    </source>
</evidence>
<comment type="subcellular location">
    <subcellularLocation>
        <location evidence="1">Endomembrane system</location>
        <topology evidence="1">Multi-pass membrane protein</topology>
    </subcellularLocation>
    <subcellularLocation>
        <location evidence="6">Membrane</location>
        <topology evidence="6">Multi-pass membrane protein</topology>
    </subcellularLocation>
</comment>
<keyword evidence="4 7" id="KW-1133">Transmembrane helix</keyword>
<dbReference type="Proteomes" id="UP001431656">
    <property type="component" value="Chromosome"/>
</dbReference>
<dbReference type="Pfam" id="PF00361">
    <property type="entry name" value="Proton_antipo_M"/>
    <property type="match status" value="1"/>
</dbReference>
<evidence type="ECO:0000256" key="5">
    <source>
        <dbReference type="ARBA" id="ARBA00023136"/>
    </source>
</evidence>
<feature type="domain" description="NADH:quinone oxidoreductase/Mrp antiporter transmembrane" evidence="8">
    <location>
        <begin position="135"/>
        <end position="427"/>
    </location>
</feature>
<evidence type="ECO:0000256" key="1">
    <source>
        <dbReference type="ARBA" id="ARBA00004127"/>
    </source>
</evidence>
<keyword evidence="5 7" id="KW-0472">Membrane</keyword>
<feature type="transmembrane region" description="Helical" evidence="7">
    <location>
        <begin position="281"/>
        <end position="303"/>
    </location>
</feature>
<dbReference type="GO" id="GO:0008137">
    <property type="term" value="F:NADH dehydrogenase (ubiquinone) activity"/>
    <property type="evidence" value="ECO:0007669"/>
    <property type="project" value="InterPro"/>
</dbReference>
<dbReference type="InterPro" id="IPR003918">
    <property type="entry name" value="NADH_UbQ_OxRdtase"/>
</dbReference>
<feature type="transmembrane region" description="Helical" evidence="7">
    <location>
        <begin position="70"/>
        <end position="94"/>
    </location>
</feature>
<dbReference type="RefSeq" id="WP_286264823.1">
    <property type="nucleotide sequence ID" value="NZ_AP028056.1"/>
</dbReference>
<dbReference type="InterPro" id="IPR001750">
    <property type="entry name" value="ND/Mrp_TM"/>
</dbReference>
<dbReference type="PANTHER" id="PTHR43507:SF1">
    <property type="entry name" value="NADH-UBIQUINONE OXIDOREDUCTASE CHAIN 4"/>
    <property type="match status" value="1"/>
</dbReference>
<dbReference type="GO" id="GO:0012505">
    <property type="term" value="C:endomembrane system"/>
    <property type="evidence" value="ECO:0007669"/>
    <property type="project" value="UniProtKB-SubCell"/>
</dbReference>
<name>A0AAN0KAR5_9ACTN</name>
<dbReference type="GO" id="GO:0015990">
    <property type="term" value="P:electron transport coupled proton transport"/>
    <property type="evidence" value="ECO:0007669"/>
    <property type="project" value="TreeGrafter"/>
</dbReference>
<evidence type="ECO:0000313" key="10">
    <source>
        <dbReference type="Proteomes" id="UP001431656"/>
    </source>
</evidence>
<keyword evidence="10" id="KW-1185">Reference proteome</keyword>
<dbReference type="GO" id="GO:0016020">
    <property type="term" value="C:membrane"/>
    <property type="evidence" value="ECO:0007669"/>
    <property type="project" value="UniProtKB-SubCell"/>
</dbReference>
<dbReference type="GO" id="GO:0048039">
    <property type="term" value="F:ubiquinone binding"/>
    <property type="evidence" value="ECO:0007669"/>
    <property type="project" value="TreeGrafter"/>
</dbReference>
<keyword evidence="3 6" id="KW-0812">Transmembrane</keyword>
<feature type="transmembrane region" description="Helical" evidence="7">
    <location>
        <begin position="32"/>
        <end position="50"/>
    </location>
</feature>
<dbReference type="KEGG" id="broo:brsh051_21380"/>
<comment type="similarity">
    <text evidence="2">Belongs to the complex I subunit 4 family.</text>
</comment>
<feature type="transmembrane region" description="Helical" evidence="7">
    <location>
        <begin position="338"/>
        <end position="359"/>
    </location>
</feature>
<feature type="transmembrane region" description="Helical" evidence="7">
    <location>
        <begin position="171"/>
        <end position="192"/>
    </location>
</feature>
<reference evidence="9" key="1">
    <citation type="journal article" date="2024" name="Int. J. Syst. Evol. Microbiol.">
        <title>Brooklawnia propionicigenes sp. nov., a facultatively anaerobic, propionate-producing bacterium isolated from a methanogenic reactor treating waste from cattle farms.</title>
        <authorList>
            <person name="Akita Y."/>
            <person name="Ueki A."/>
            <person name="Tonouchi A."/>
            <person name="Sugawara Y."/>
            <person name="Honma S."/>
            <person name="Kaku N."/>
            <person name="Ueki K."/>
        </authorList>
    </citation>
    <scope>NUCLEOTIDE SEQUENCE</scope>
    <source>
        <strain evidence="9">SH051</strain>
    </source>
</reference>
<evidence type="ECO:0000313" key="9">
    <source>
        <dbReference type="EMBL" id="BEH02857.1"/>
    </source>
</evidence>
<evidence type="ECO:0000256" key="6">
    <source>
        <dbReference type="RuleBase" id="RU000320"/>
    </source>
</evidence>
<dbReference type="AlphaFoldDB" id="A0AAN0KAR5"/>
<feature type="transmembrane region" description="Helical" evidence="7">
    <location>
        <begin position="139"/>
        <end position="159"/>
    </location>
</feature>
<dbReference type="GO" id="GO:0003954">
    <property type="term" value="F:NADH dehydrogenase activity"/>
    <property type="evidence" value="ECO:0007669"/>
    <property type="project" value="TreeGrafter"/>
</dbReference>
<feature type="transmembrane region" description="Helical" evidence="7">
    <location>
        <begin position="462"/>
        <end position="478"/>
    </location>
</feature>
<gene>
    <name evidence="9" type="ORF">brsh051_21380</name>
</gene>
<dbReference type="EMBL" id="AP028056">
    <property type="protein sequence ID" value="BEH02857.1"/>
    <property type="molecule type" value="Genomic_DNA"/>
</dbReference>
<feature type="transmembrane region" description="Helical" evidence="7">
    <location>
        <begin position="115"/>
        <end position="133"/>
    </location>
</feature>
<evidence type="ECO:0000256" key="2">
    <source>
        <dbReference type="ARBA" id="ARBA00009025"/>
    </source>
</evidence>
<dbReference type="PANTHER" id="PTHR43507">
    <property type="entry name" value="NADH-UBIQUINONE OXIDOREDUCTASE CHAIN 4"/>
    <property type="match status" value="1"/>
</dbReference>
<feature type="transmembrane region" description="Helical" evidence="7">
    <location>
        <begin position="416"/>
        <end position="436"/>
    </location>
</feature>
<protein>
    <submittedName>
        <fullName evidence="9">NADH-quinone oxidoreductase subunit M</fullName>
    </submittedName>
</protein>
<dbReference type="PRINTS" id="PR01437">
    <property type="entry name" value="NUOXDRDTASE4"/>
</dbReference>
<evidence type="ECO:0000256" key="4">
    <source>
        <dbReference type="ARBA" id="ARBA00022989"/>
    </source>
</evidence>
<organism evidence="9 10">
    <name type="scientific">Brooklawnia propionicigenes</name>
    <dbReference type="NCBI Taxonomy" id="3041175"/>
    <lineage>
        <taxon>Bacteria</taxon>
        <taxon>Bacillati</taxon>
        <taxon>Actinomycetota</taxon>
        <taxon>Actinomycetes</taxon>
        <taxon>Propionibacteriales</taxon>
        <taxon>Propionibacteriaceae</taxon>
        <taxon>Brooklawnia</taxon>
    </lineage>
</organism>
<feature type="transmembrane region" description="Helical" evidence="7">
    <location>
        <begin position="218"/>
        <end position="240"/>
    </location>
</feature>
<dbReference type="InterPro" id="IPR010227">
    <property type="entry name" value="NADH_Q_OxRdtase_chainM/4"/>
</dbReference>
<feature type="transmembrane region" description="Helical" evidence="7">
    <location>
        <begin position="252"/>
        <end position="275"/>
    </location>
</feature>
<feature type="transmembrane region" description="Helical" evidence="7">
    <location>
        <begin position="6"/>
        <end position="25"/>
    </location>
</feature>
<proteinExistence type="inferred from homology"/>
<sequence length="509" mass="53701">MSNSIPLLTILGVLPLAFALIAFVVRGKAGKQLALVGSLVTLAVGVWAFFAAGSGDLSELVPWIPQIGAWYALSLDGMGRAMVLLTVILVPIVLGAEWTLDQKKAEAHAEPRWGGNVFGALALLVEGFALFVFMSADVLLFYIFFEATLIPMFFLITGWGGAKRGRAAMKFLLFSLAGGLVMLFAVIGVYGITAGAGQPSFLIDDFASIPMSETVQKVLFAGFFIAFAVKAPMVPVHTWLPDTAEQALPGATALLVGILDKIGTFGMIRICLGMLPGASLWATPFVVVLAVISIIYGAVLAITSTNLLRLVAYTSVSHFGFMVLGIFAFTTTAMSGSIFYMLAHGFSSAALFLAVGFLLNRRGSVEIADFGGVQQLAPLLAGVFLISGLATLGLPGTANFVGEFSIMTGSWQRQTAAVVIAVLGTVLAAVYVLWAYQRVFTGQPTDEVKQSVTSDLGGREKLVIGPLIALLLLFGFYPQPMINVVEQTASTTMNVVGMTDPLPGSMGGK</sequence>
<feature type="transmembrane region" description="Helical" evidence="7">
    <location>
        <begin position="310"/>
        <end position="332"/>
    </location>
</feature>
<dbReference type="NCBIfam" id="TIGR01972">
    <property type="entry name" value="NDH_I_M"/>
    <property type="match status" value="1"/>
</dbReference>
<feature type="transmembrane region" description="Helical" evidence="7">
    <location>
        <begin position="379"/>
        <end position="396"/>
    </location>
</feature>
<dbReference type="GO" id="GO:0042773">
    <property type="term" value="P:ATP synthesis coupled electron transport"/>
    <property type="evidence" value="ECO:0007669"/>
    <property type="project" value="InterPro"/>
</dbReference>
<dbReference type="NCBIfam" id="NF004500">
    <property type="entry name" value="PRK05846.1-4"/>
    <property type="match status" value="1"/>
</dbReference>
<accession>A0AAN0KAR5</accession>
<evidence type="ECO:0000259" key="8">
    <source>
        <dbReference type="Pfam" id="PF00361"/>
    </source>
</evidence>